<name>A0A0K8VKI9_BACLA</name>
<dbReference type="Pfam" id="PF12937">
    <property type="entry name" value="F-box-like"/>
    <property type="match status" value="1"/>
</dbReference>
<dbReference type="EMBL" id="GDHF01012918">
    <property type="protein sequence ID" value="JAI39396.1"/>
    <property type="molecule type" value="Transcribed_RNA"/>
</dbReference>
<dbReference type="OrthoDB" id="27842at2759"/>
<evidence type="ECO:0000256" key="1">
    <source>
        <dbReference type="ARBA" id="ARBA00022786"/>
    </source>
</evidence>
<dbReference type="AlphaFoldDB" id="A0A0K8VKI9"/>
<dbReference type="InterPro" id="IPR006553">
    <property type="entry name" value="Leu-rich_rpt_Cys-con_subtyp"/>
</dbReference>
<dbReference type="GO" id="GO:0031146">
    <property type="term" value="P:SCF-dependent proteasomal ubiquitin-dependent protein catabolic process"/>
    <property type="evidence" value="ECO:0007669"/>
    <property type="project" value="TreeGrafter"/>
</dbReference>
<dbReference type="InterPro" id="IPR036047">
    <property type="entry name" value="F-box-like_dom_sf"/>
</dbReference>
<reference evidence="3" key="1">
    <citation type="submission" date="2015-06" db="EMBL/GenBank/DDBJ databases">
        <authorList>
            <person name="Hoefler B.C."/>
            <person name="Straight P.D."/>
        </authorList>
    </citation>
    <scope>NUCLEOTIDE SEQUENCE</scope>
</reference>
<accession>A0A0K8VKI9</accession>
<dbReference type="Pfam" id="PF13516">
    <property type="entry name" value="LRR_6"/>
    <property type="match status" value="1"/>
</dbReference>
<dbReference type="InterPro" id="IPR057207">
    <property type="entry name" value="FBXL15_LRR"/>
</dbReference>
<keyword evidence="1" id="KW-0833">Ubl conjugation pathway</keyword>
<dbReference type="SMART" id="SM00367">
    <property type="entry name" value="LRR_CC"/>
    <property type="match status" value="10"/>
</dbReference>
<feature type="domain" description="F-box" evidence="2">
    <location>
        <begin position="27"/>
        <end position="74"/>
    </location>
</feature>
<sequence>MQQTSNFFITKTMESYELKDKDYRSWKPSYGELPMEIIQHIFRFLSFPDVQVAGKTCQRWREASFNTEFSTKNIIRFSKVCLSDRSSPAKDFLMSNRPFRNYHFEEVTFGPIKNIMSHIGNTAEEIIFDNVDVGDKQFYAIMSLLPKIRAITITRCSPLFMSGSFLDNIDDRLSVCINFCRIQDLSLKDNQYLSDAILLRITEMMHSINTLDLSGCHIAYHNAIQRRFYPNDVDVTPSESILTFKFIMSIISMHHQNLRSLNLSNTLISPPSLIALSDLSFKGFLLQNVGLANCRQVNNISLQSFLKKQNKLLTLDLSGTICVNDSCIDVIVKNLPLLQELNISGCINITNNGSSLLGELKYLKSLNVSRCDGIQSEGLTNGVAAKPNATLLYLQMAHLQVCEEAIMVLAQNLPELRVLNLSHCVNGVTDESVQCIIQNLRWLRDLSLENCFRITDVALTGINISQVVLGPNSQNSIDKLHQFSLSSLAEGYISNDSNHSIKISLRSKAEEDIVRDAIRKKAMVATYEMNSIRECDMEGYSIKELQGLKSLYLGGCNKISDVSLKYGLKFVELQNLSLSNCQQISLTGIEQMVHACPSIETLDLSDCESINDKAIQLITVNLTRLRALHINGCSQLTDHTLDAILVNCKNLQTLSIHRCRRIYTDIEDRLSEMSTLRDLEIDNSSNIDNACLLRLKKRLDY</sequence>
<organism evidence="3">
    <name type="scientific">Bactrocera latifrons</name>
    <name type="common">Malaysian fruit fly</name>
    <name type="synonym">Chaetodacus latifrons</name>
    <dbReference type="NCBI Taxonomy" id="174628"/>
    <lineage>
        <taxon>Eukaryota</taxon>
        <taxon>Metazoa</taxon>
        <taxon>Ecdysozoa</taxon>
        <taxon>Arthropoda</taxon>
        <taxon>Hexapoda</taxon>
        <taxon>Insecta</taxon>
        <taxon>Pterygota</taxon>
        <taxon>Neoptera</taxon>
        <taxon>Endopterygota</taxon>
        <taxon>Diptera</taxon>
        <taxon>Brachycera</taxon>
        <taxon>Muscomorpha</taxon>
        <taxon>Tephritoidea</taxon>
        <taxon>Tephritidae</taxon>
        <taxon>Bactrocera</taxon>
        <taxon>Bactrocera</taxon>
    </lineage>
</organism>
<dbReference type="PROSITE" id="PS50181">
    <property type="entry name" value="FBOX"/>
    <property type="match status" value="1"/>
</dbReference>
<dbReference type="SUPFAM" id="SSF52058">
    <property type="entry name" value="L domain-like"/>
    <property type="match status" value="1"/>
</dbReference>
<protein>
    <submittedName>
        <fullName evidence="3">F-box/LRR-repeat protein 13</fullName>
    </submittedName>
</protein>
<evidence type="ECO:0000259" key="2">
    <source>
        <dbReference type="PROSITE" id="PS50181"/>
    </source>
</evidence>
<dbReference type="SMART" id="SM00256">
    <property type="entry name" value="FBOX"/>
    <property type="match status" value="1"/>
</dbReference>
<dbReference type="PANTHER" id="PTHR13318:SF95">
    <property type="entry name" value="F-BOX PROTEIN YLR352W"/>
    <property type="match status" value="1"/>
</dbReference>
<dbReference type="PANTHER" id="PTHR13318">
    <property type="entry name" value="PARTNER OF PAIRED, ISOFORM B-RELATED"/>
    <property type="match status" value="1"/>
</dbReference>
<dbReference type="Gene3D" id="3.80.10.10">
    <property type="entry name" value="Ribonuclease Inhibitor"/>
    <property type="match status" value="4"/>
</dbReference>
<proteinExistence type="predicted"/>
<dbReference type="SUPFAM" id="SSF81383">
    <property type="entry name" value="F-box domain"/>
    <property type="match status" value="1"/>
</dbReference>
<dbReference type="InterPro" id="IPR001611">
    <property type="entry name" value="Leu-rich_rpt"/>
</dbReference>
<dbReference type="InterPro" id="IPR032675">
    <property type="entry name" value="LRR_dom_sf"/>
</dbReference>
<dbReference type="Pfam" id="PF25372">
    <property type="entry name" value="DUF7885"/>
    <property type="match status" value="1"/>
</dbReference>
<dbReference type="SUPFAM" id="SSF52047">
    <property type="entry name" value="RNI-like"/>
    <property type="match status" value="1"/>
</dbReference>
<evidence type="ECO:0000313" key="3">
    <source>
        <dbReference type="EMBL" id="JAI39396.1"/>
    </source>
</evidence>
<dbReference type="GO" id="GO:0019005">
    <property type="term" value="C:SCF ubiquitin ligase complex"/>
    <property type="evidence" value="ECO:0007669"/>
    <property type="project" value="TreeGrafter"/>
</dbReference>
<gene>
    <name evidence="3" type="primary">FBXL13_0</name>
    <name evidence="3" type="ORF">c0_g1_i2</name>
</gene>
<dbReference type="InterPro" id="IPR001810">
    <property type="entry name" value="F-box_dom"/>
</dbReference>